<reference evidence="2 3" key="1">
    <citation type="submission" date="2013-08" db="EMBL/GenBank/DDBJ databases">
        <authorList>
            <consortium name="DOE Joint Genome Institute"/>
            <person name="Klenk H.-P."/>
            <person name="Huntemann M."/>
            <person name="Han J."/>
            <person name="Chen A."/>
            <person name="Kyrpides N."/>
            <person name="Mavromatis K."/>
            <person name="Markowitz V."/>
            <person name="Palaniappan K."/>
            <person name="Ivanova N."/>
            <person name="Schaumberg A."/>
            <person name="Pati A."/>
            <person name="Liolios K."/>
            <person name="Nordberg H.P."/>
            <person name="Cantor M.N."/>
            <person name="Hua S.X."/>
            <person name="Woyke T."/>
        </authorList>
    </citation>
    <scope>NUCLEOTIDE SEQUENCE [LARGE SCALE GENOMIC DNA]</scope>
    <source>
        <strain evidence="2 3">YIM 93223</strain>
    </source>
</reference>
<dbReference type="Proteomes" id="UP000054357">
    <property type="component" value="Unassembled WGS sequence"/>
</dbReference>
<dbReference type="OrthoDB" id="3369036at2"/>
<dbReference type="AlphaFoldDB" id="W9DRT3"/>
<protein>
    <recommendedName>
        <fullName evidence="4">DUF488 family protein</fullName>
    </recommendedName>
</protein>
<proteinExistence type="predicted"/>
<sequence length="157" mass="18589">MVELFTCSHYRFASAMGQPVRISLMLPRWRPEARDWPVCWTLCVRWRYFNADDWEQQYLAQLDRYGVAAIRSELEGIAAEHDTTQLVLLCFERQIDPHGCHRRTFARWWWRHTRESVPELDPAPHTPLGERWATDQLTQTGPGQYEVSSVEEPTEEE</sequence>
<dbReference type="PATRIC" id="fig|592678.3.peg.141"/>
<dbReference type="HOGENOM" id="CLU_1674262_0_0_11"/>
<comment type="caution">
    <text evidence="2">The sequence shown here is derived from an EMBL/GenBank/DDBJ whole genome shotgun (WGS) entry which is preliminary data.</text>
</comment>
<accession>W9DRT3</accession>
<feature type="region of interest" description="Disordered" evidence="1">
    <location>
        <begin position="120"/>
        <end position="157"/>
    </location>
</feature>
<evidence type="ECO:0000313" key="2">
    <source>
        <dbReference type="EMBL" id="ETA66382.1"/>
    </source>
</evidence>
<evidence type="ECO:0000313" key="3">
    <source>
        <dbReference type="Proteomes" id="UP000054357"/>
    </source>
</evidence>
<keyword evidence="3" id="KW-1185">Reference proteome</keyword>
<evidence type="ECO:0000256" key="1">
    <source>
        <dbReference type="SAM" id="MobiDB-lite"/>
    </source>
</evidence>
<dbReference type="EMBL" id="AZAK01000001">
    <property type="protein sequence ID" value="ETA66382.1"/>
    <property type="molecule type" value="Genomic_DNA"/>
</dbReference>
<dbReference type="RefSeq" id="WP_034266881.1">
    <property type="nucleotide sequence ID" value="NZ_KI632509.1"/>
</dbReference>
<organism evidence="2 3">
    <name type="scientific">Haloechinothrix halophila YIM 93223</name>
    <dbReference type="NCBI Taxonomy" id="592678"/>
    <lineage>
        <taxon>Bacteria</taxon>
        <taxon>Bacillati</taxon>
        <taxon>Actinomycetota</taxon>
        <taxon>Actinomycetes</taxon>
        <taxon>Pseudonocardiales</taxon>
        <taxon>Pseudonocardiaceae</taxon>
        <taxon>Haloechinothrix</taxon>
    </lineage>
</organism>
<gene>
    <name evidence="2" type="ORF">AmyhaDRAFT_0136</name>
</gene>
<evidence type="ECO:0008006" key="4">
    <source>
        <dbReference type="Google" id="ProtNLM"/>
    </source>
</evidence>
<name>W9DRT3_9PSEU</name>